<proteinExistence type="predicted"/>
<reference evidence="1" key="1">
    <citation type="submission" date="2019-03" db="EMBL/GenBank/DDBJ databases">
        <authorList>
            <person name="Mank J."/>
            <person name="Almeida P."/>
        </authorList>
    </citation>
    <scope>NUCLEOTIDE SEQUENCE</scope>
    <source>
        <strain evidence="1">78183</strain>
    </source>
</reference>
<name>A0A6N2LGH5_SALVM</name>
<dbReference type="EMBL" id="CAADRP010001513">
    <property type="protein sequence ID" value="VFU39259.1"/>
    <property type="molecule type" value="Genomic_DNA"/>
</dbReference>
<organism evidence="1">
    <name type="scientific">Salix viminalis</name>
    <name type="common">Common osier</name>
    <name type="synonym">Basket willow</name>
    <dbReference type="NCBI Taxonomy" id="40686"/>
    <lineage>
        <taxon>Eukaryota</taxon>
        <taxon>Viridiplantae</taxon>
        <taxon>Streptophyta</taxon>
        <taxon>Embryophyta</taxon>
        <taxon>Tracheophyta</taxon>
        <taxon>Spermatophyta</taxon>
        <taxon>Magnoliopsida</taxon>
        <taxon>eudicotyledons</taxon>
        <taxon>Gunneridae</taxon>
        <taxon>Pentapetalae</taxon>
        <taxon>rosids</taxon>
        <taxon>fabids</taxon>
        <taxon>Malpighiales</taxon>
        <taxon>Salicaceae</taxon>
        <taxon>Saliceae</taxon>
        <taxon>Salix</taxon>
    </lineage>
</organism>
<dbReference type="AlphaFoldDB" id="A0A6N2LGH5"/>
<accession>A0A6N2LGH5</accession>
<gene>
    <name evidence="1" type="ORF">SVIM_LOCUS217383</name>
</gene>
<evidence type="ECO:0000313" key="1">
    <source>
        <dbReference type="EMBL" id="VFU39259.1"/>
    </source>
</evidence>
<protein>
    <submittedName>
        <fullName evidence="1">Uncharacterized protein</fullName>
    </submittedName>
</protein>
<sequence length="88" mass="9897">MASSSLGASPYIYDNHSYRSNSSIKLVHDYLLETKKDEKVNEETAFIRNGSKLLEKLVDICDGNAILFVVSLPQSSRKQRTTMIRGNC</sequence>